<sequence length="323" mass="33220">MSSPRKLNILITGCSPGGTGAALATVFHDAGHRVYATARNPSKLAPLAAQGMRTIPLDVTSASSIRSAVEAVSSSLSDGGGGGEGLDMLVNNAAGSYTMPIADASLDAARALFDQNVWGHIAVTQAFLPLLLQSATSSARSSSSSSTSTTSGGGGGGGPGRAMVVNHTSVGSVTALPFQGIYNASKAALAMLSETMRLELAPFGIGVVDLKTAGVRTNMISNNNVNTKAEGLPADSIYGPAREIVEKAMSQQGLVERGVTPERWAGEVAALLLGKNPPTVIWKGESATVARLASSMPCNMMEGYLKKMTKLDVVEELIAESRR</sequence>
<dbReference type="InterPro" id="IPR002347">
    <property type="entry name" value="SDR_fam"/>
</dbReference>
<dbReference type="GO" id="GO:0004806">
    <property type="term" value="F:triacylglycerol lipase activity"/>
    <property type="evidence" value="ECO:0007669"/>
    <property type="project" value="TreeGrafter"/>
</dbReference>
<evidence type="ECO:0000256" key="5">
    <source>
        <dbReference type="SAM" id="MobiDB-lite"/>
    </source>
</evidence>
<dbReference type="PRINTS" id="PR00081">
    <property type="entry name" value="GDHRDH"/>
</dbReference>
<evidence type="ECO:0000256" key="4">
    <source>
        <dbReference type="RuleBase" id="RU000363"/>
    </source>
</evidence>
<dbReference type="Pfam" id="PF00106">
    <property type="entry name" value="adh_short"/>
    <property type="match status" value="2"/>
</dbReference>
<dbReference type="PANTHER" id="PTHR44169">
    <property type="entry name" value="NADPH-DEPENDENT 1-ACYLDIHYDROXYACETONE PHOSPHATE REDUCTASE"/>
    <property type="match status" value="1"/>
</dbReference>
<dbReference type="GO" id="GO:0000140">
    <property type="term" value="F:acylglycerone-phosphate reductase (NADP+) activity"/>
    <property type="evidence" value="ECO:0007669"/>
    <property type="project" value="TreeGrafter"/>
</dbReference>
<evidence type="ECO:0000313" key="6">
    <source>
        <dbReference type="EMBL" id="TKW55793.1"/>
    </source>
</evidence>
<dbReference type="EMBL" id="PJEX01000086">
    <property type="protein sequence ID" value="TKW55793.1"/>
    <property type="molecule type" value="Genomic_DNA"/>
</dbReference>
<gene>
    <name evidence="6" type="primary">ayr1</name>
    <name evidence="6" type="ORF">CTA1_4252</name>
</gene>
<feature type="compositionally biased region" description="Gly residues" evidence="5">
    <location>
        <begin position="151"/>
        <end position="160"/>
    </location>
</feature>
<evidence type="ECO:0000256" key="2">
    <source>
        <dbReference type="ARBA" id="ARBA00022857"/>
    </source>
</evidence>
<reference evidence="6 7" key="1">
    <citation type="journal article" date="2019" name="PLoS ONE">
        <title>Comparative genome analysis indicates high evolutionary potential of pathogenicity genes in Colletotrichum tanaceti.</title>
        <authorList>
            <person name="Lelwala R.V."/>
            <person name="Korhonen P.K."/>
            <person name="Young N.D."/>
            <person name="Scott J.B."/>
            <person name="Ades P.A."/>
            <person name="Gasser R.B."/>
            <person name="Taylor P.W.J."/>
        </authorList>
    </citation>
    <scope>NUCLEOTIDE SEQUENCE [LARGE SCALE GENOMIC DNA]</scope>
    <source>
        <strain evidence="6">BRIP57314</strain>
    </source>
</reference>
<accession>A0A4U6XJQ2</accession>
<keyword evidence="2" id="KW-0521">NADP</keyword>
<dbReference type="SUPFAM" id="SSF51735">
    <property type="entry name" value="NAD(P)-binding Rossmann-fold domains"/>
    <property type="match status" value="1"/>
</dbReference>
<evidence type="ECO:0000256" key="3">
    <source>
        <dbReference type="ARBA" id="ARBA00023002"/>
    </source>
</evidence>
<evidence type="ECO:0000256" key="1">
    <source>
        <dbReference type="ARBA" id="ARBA00006484"/>
    </source>
</evidence>
<organism evidence="6 7">
    <name type="scientific">Colletotrichum tanaceti</name>
    <dbReference type="NCBI Taxonomy" id="1306861"/>
    <lineage>
        <taxon>Eukaryota</taxon>
        <taxon>Fungi</taxon>
        <taxon>Dikarya</taxon>
        <taxon>Ascomycota</taxon>
        <taxon>Pezizomycotina</taxon>
        <taxon>Sordariomycetes</taxon>
        <taxon>Hypocreomycetidae</taxon>
        <taxon>Glomerellales</taxon>
        <taxon>Glomerellaceae</taxon>
        <taxon>Colletotrichum</taxon>
        <taxon>Colletotrichum destructivum species complex</taxon>
    </lineage>
</organism>
<dbReference type="InterPro" id="IPR036291">
    <property type="entry name" value="NAD(P)-bd_dom_sf"/>
</dbReference>
<proteinExistence type="inferred from homology"/>
<dbReference type="AlphaFoldDB" id="A0A4U6XJQ2"/>
<dbReference type="InterPro" id="IPR020904">
    <property type="entry name" value="Sc_DH/Rdtase_CS"/>
</dbReference>
<feature type="region of interest" description="Disordered" evidence="5">
    <location>
        <begin position="139"/>
        <end position="164"/>
    </location>
</feature>
<dbReference type="GO" id="GO:0019433">
    <property type="term" value="P:triglyceride catabolic process"/>
    <property type="evidence" value="ECO:0007669"/>
    <property type="project" value="TreeGrafter"/>
</dbReference>
<dbReference type="GO" id="GO:0006654">
    <property type="term" value="P:phosphatidic acid biosynthetic process"/>
    <property type="evidence" value="ECO:0007669"/>
    <property type="project" value="TreeGrafter"/>
</dbReference>
<protein>
    <submittedName>
        <fullName evidence="6">NADPH-dependent 1-acyldihydroxyacetone phosphate reductase</fullName>
    </submittedName>
</protein>
<name>A0A4U6XJQ2_9PEZI</name>
<evidence type="ECO:0000313" key="7">
    <source>
        <dbReference type="Proteomes" id="UP000310108"/>
    </source>
</evidence>
<dbReference type="Gene3D" id="3.40.50.720">
    <property type="entry name" value="NAD(P)-binding Rossmann-like Domain"/>
    <property type="match status" value="1"/>
</dbReference>
<keyword evidence="7" id="KW-1185">Reference proteome</keyword>
<dbReference type="STRING" id="1306861.A0A4U6XJQ2"/>
<feature type="compositionally biased region" description="Low complexity" evidence="5">
    <location>
        <begin position="139"/>
        <end position="150"/>
    </location>
</feature>
<dbReference type="PROSITE" id="PS00061">
    <property type="entry name" value="ADH_SHORT"/>
    <property type="match status" value="1"/>
</dbReference>
<comment type="similarity">
    <text evidence="1 4">Belongs to the short-chain dehydrogenases/reductases (SDR) family.</text>
</comment>
<comment type="caution">
    <text evidence="6">The sequence shown here is derived from an EMBL/GenBank/DDBJ whole genome shotgun (WGS) entry which is preliminary data.</text>
</comment>
<dbReference type="PRINTS" id="PR00080">
    <property type="entry name" value="SDRFAMILY"/>
</dbReference>
<keyword evidence="3" id="KW-0560">Oxidoreductase</keyword>
<dbReference type="GO" id="GO:0005783">
    <property type="term" value="C:endoplasmic reticulum"/>
    <property type="evidence" value="ECO:0007669"/>
    <property type="project" value="TreeGrafter"/>
</dbReference>
<dbReference type="GO" id="GO:0005811">
    <property type="term" value="C:lipid droplet"/>
    <property type="evidence" value="ECO:0007669"/>
    <property type="project" value="TreeGrafter"/>
</dbReference>
<dbReference type="Proteomes" id="UP000310108">
    <property type="component" value="Unassembled WGS sequence"/>
</dbReference>
<dbReference type="PANTHER" id="PTHR44169:SF6">
    <property type="entry name" value="NADPH-DEPENDENT 1-ACYLDIHYDROXYACETONE PHOSPHATE REDUCTASE"/>
    <property type="match status" value="1"/>
</dbReference>